<dbReference type="InterPro" id="IPR046348">
    <property type="entry name" value="SIS_dom_sf"/>
</dbReference>
<dbReference type="AlphaFoldDB" id="A0A8B3D706"/>
<comment type="similarity">
    <text evidence="1">Belongs to the SIS family. GutQ/KpsF subfamily.</text>
</comment>
<dbReference type="GO" id="GO:0005975">
    <property type="term" value="P:carbohydrate metabolic process"/>
    <property type="evidence" value="ECO:0007669"/>
    <property type="project" value="InterPro"/>
</dbReference>
<reference evidence="6 7" key="1">
    <citation type="submission" date="2018-08" db="EMBL/GenBank/DDBJ databases">
        <title>Vibrio harveyi strains pathogenic to white snook Centropomus viridis Lockington (1877) and potential probiotic bacteria.</title>
        <authorList>
            <person name="Soto-Rodriguez S."/>
            <person name="Gomez-Gil B."/>
            <person name="Lozano-Olvera R."/>
        </authorList>
    </citation>
    <scope>NUCLEOTIDE SEQUENCE [LARGE SCALE GENOMIC DNA]</scope>
    <source>
        <strain evidence="6 7">CAIM 1508</strain>
    </source>
</reference>
<dbReference type="NCBIfam" id="TIGR00393">
    <property type="entry name" value="kpsF"/>
    <property type="match status" value="1"/>
</dbReference>
<feature type="domain" description="CBS" evidence="4">
    <location>
        <begin position="134"/>
        <end position="191"/>
    </location>
</feature>
<dbReference type="PANTHER" id="PTHR42745">
    <property type="match status" value="1"/>
</dbReference>
<dbReference type="PANTHER" id="PTHR42745:SF1">
    <property type="entry name" value="ARABINOSE 5-PHOSPHATE ISOMERASE KDSD"/>
    <property type="match status" value="1"/>
</dbReference>
<keyword evidence="6" id="KW-0413">Isomerase</keyword>
<dbReference type="Gene3D" id="3.40.50.10490">
    <property type="entry name" value="Glucose-6-phosphate isomerase like protein, domain 1"/>
    <property type="match status" value="1"/>
</dbReference>
<dbReference type="RefSeq" id="WP_114093244.1">
    <property type="nucleotide sequence ID" value="NZ_QOUW02000336.1"/>
</dbReference>
<dbReference type="InterPro" id="IPR004800">
    <property type="entry name" value="KdsD/KpsF-type"/>
</dbReference>
<dbReference type="GO" id="GO:0019146">
    <property type="term" value="F:arabinose-5-phosphate isomerase activity"/>
    <property type="evidence" value="ECO:0007669"/>
    <property type="project" value="UniProtKB-EC"/>
</dbReference>
<feature type="non-terminal residue" evidence="6">
    <location>
        <position position="1"/>
    </location>
</feature>
<dbReference type="SUPFAM" id="SSF53697">
    <property type="entry name" value="SIS domain"/>
    <property type="match status" value="1"/>
</dbReference>
<dbReference type="EC" id="5.3.1.13" evidence="2"/>
<dbReference type="GO" id="GO:1901135">
    <property type="term" value="P:carbohydrate derivative metabolic process"/>
    <property type="evidence" value="ECO:0007669"/>
    <property type="project" value="InterPro"/>
</dbReference>
<evidence type="ECO:0000259" key="4">
    <source>
        <dbReference type="PROSITE" id="PS51371"/>
    </source>
</evidence>
<dbReference type="Pfam" id="PF01380">
    <property type="entry name" value="SIS"/>
    <property type="match status" value="1"/>
</dbReference>
<protein>
    <recommendedName>
        <fullName evidence="2">arabinose-5-phosphate isomerase</fullName>
        <ecNumber evidence="2">5.3.1.13</ecNumber>
    </recommendedName>
</protein>
<feature type="domain" description="SIS" evidence="5">
    <location>
        <begin position="1"/>
        <end position="108"/>
    </location>
</feature>
<dbReference type="GO" id="GO:0097367">
    <property type="term" value="F:carbohydrate derivative binding"/>
    <property type="evidence" value="ECO:0007669"/>
    <property type="project" value="InterPro"/>
</dbReference>
<gene>
    <name evidence="6" type="ORF">DS957_029375</name>
</gene>
<proteinExistence type="inferred from homology"/>
<evidence type="ECO:0000256" key="2">
    <source>
        <dbReference type="ARBA" id="ARBA00012545"/>
    </source>
</evidence>
<dbReference type="Gene3D" id="3.10.580.10">
    <property type="entry name" value="CBS-domain"/>
    <property type="match status" value="1"/>
</dbReference>
<sequence>SSFFIHPTEALHGDLGMVDRSDLIMLISNSGETTEFKIILPLLQAQGIISVGVTANQESYLAKNSNYPLDIASEKEACPFGLAPTASATNTLILGDAIALTVMKLRNFDHTDFARTHPAGSLGSRLLTTIEQLLDEQHKSAFCYPTSTIQQAVEVMCKTGYGLLAVVEKGKVAGAFTDGDLRRAFTKGVLSNTTLSNVMTKNPTCITQSSLCTEALELMGKLAITALPVLDRKGAFVGVINQHSIQKAGIFQ</sequence>
<accession>A0A8B3D706</accession>
<dbReference type="SMART" id="SM00116">
    <property type="entry name" value="CBS"/>
    <property type="match status" value="2"/>
</dbReference>
<evidence type="ECO:0000313" key="7">
    <source>
        <dbReference type="Proteomes" id="UP000253437"/>
    </source>
</evidence>
<organism evidence="6 7">
    <name type="scientific">Vibrio harveyi</name>
    <name type="common">Beneckea harveyi</name>
    <dbReference type="NCBI Taxonomy" id="669"/>
    <lineage>
        <taxon>Bacteria</taxon>
        <taxon>Pseudomonadati</taxon>
        <taxon>Pseudomonadota</taxon>
        <taxon>Gammaproteobacteria</taxon>
        <taxon>Vibrionales</taxon>
        <taxon>Vibrionaceae</taxon>
        <taxon>Vibrio</taxon>
    </lineage>
</organism>
<evidence type="ECO:0000313" key="6">
    <source>
        <dbReference type="EMBL" id="RIV97463.1"/>
    </source>
</evidence>
<dbReference type="InterPro" id="IPR000644">
    <property type="entry name" value="CBS_dom"/>
</dbReference>
<dbReference type="InterPro" id="IPR001347">
    <property type="entry name" value="SIS_dom"/>
</dbReference>
<feature type="domain" description="CBS" evidence="4">
    <location>
        <begin position="199"/>
        <end position="252"/>
    </location>
</feature>
<dbReference type="Proteomes" id="UP000253437">
    <property type="component" value="Unassembled WGS sequence"/>
</dbReference>
<comment type="caution">
    <text evidence="6">The sequence shown here is derived from an EMBL/GenBank/DDBJ whole genome shotgun (WGS) entry which is preliminary data.</text>
</comment>
<dbReference type="InterPro" id="IPR046342">
    <property type="entry name" value="CBS_dom_sf"/>
</dbReference>
<dbReference type="EMBL" id="QOUW02000336">
    <property type="protein sequence ID" value="RIV97463.1"/>
    <property type="molecule type" value="Genomic_DNA"/>
</dbReference>
<evidence type="ECO:0000256" key="3">
    <source>
        <dbReference type="PROSITE-ProRule" id="PRU00703"/>
    </source>
</evidence>
<dbReference type="PROSITE" id="PS51464">
    <property type="entry name" value="SIS"/>
    <property type="match status" value="1"/>
</dbReference>
<dbReference type="InterPro" id="IPR050986">
    <property type="entry name" value="GutQ/KpsF_isomerases"/>
</dbReference>
<dbReference type="PROSITE" id="PS51371">
    <property type="entry name" value="CBS"/>
    <property type="match status" value="2"/>
</dbReference>
<evidence type="ECO:0000259" key="5">
    <source>
        <dbReference type="PROSITE" id="PS51464"/>
    </source>
</evidence>
<evidence type="ECO:0000256" key="1">
    <source>
        <dbReference type="ARBA" id="ARBA00008165"/>
    </source>
</evidence>
<keyword evidence="3" id="KW-0129">CBS domain</keyword>
<dbReference type="Pfam" id="PF00571">
    <property type="entry name" value="CBS"/>
    <property type="match status" value="2"/>
</dbReference>
<name>A0A8B3D706_VIBHA</name>